<dbReference type="KEGG" id="dmm:dnm_022880"/>
<keyword evidence="3" id="KW-1185">Reference proteome</keyword>
<keyword evidence="1" id="KW-0472">Membrane</keyword>
<accession>A0A975BJ43</accession>
<dbReference type="Proteomes" id="UP000663722">
    <property type="component" value="Chromosome"/>
</dbReference>
<name>A0A975BJ43_9BACT</name>
<protein>
    <submittedName>
        <fullName evidence="2">Uncharacterized protein</fullName>
    </submittedName>
</protein>
<dbReference type="EMBL" id="CP061800">
    <property type="protein sequence ID" value="QTA86267.1"/>
    <property type="molecule type" value="Genomic_DNA"/>
</dbReference>
<feature type="transmembrane region" description="Helical" evidence="1">
    <location>
        <begin position="6"/>
        <end position="22"/>
    </location>
</feature>
<dbReference type="AlphaFoldDB" id="A0A975BJ43"/>
<evidence type="ECO:0000256" key="1">
    <source>
        <dbReference type="SAM" id="Phobius"/>
    </source>
</evidence>
<keyword evidence="1" id="KW-0812">Transmembrane</keyword>
<evidence type="ECO:0000313" key="2">
    <source>
        <dbReference type="EMBL" id="QTA86267.1"/>
    </source>
</evidence>
<gene>
    <name evidence="2" type="ORF">dnm_022880</name>
</gene>
<organism evidence="2 3">
    <name type="scientific">Desulfonema magnum</name>
    <dbReference type="NCBI Taxonomy" id="45655"/>
    <lineage>
        <taxon>Bacteria</taxon>
        <taxon>Pseudomonadati</taxon>
        <taxon>Thermodesulfobacteriota</taxon>
        <taxon>Desulfobacteria</taxon>
        <taxon>Desulfobacterales</taxon>
        <taxon>Desulfococcaceae</taxon>
        <taxon>Desulfonema</taxon>
    </lineage>
</organism>
<evidence type="ECO:0000313" key="3">
    <source>
        <dbReference type="Proteomes" id="UP000663722"/>
    </source>
</evidence>
<sequence length="44" mass="5392">MVVIFFLIIIVMRFFLKIAFFVKKNFQKRENQGLFSMLRRFGNC</sequence>
<proteinExistence type="predicted"/>
<reference evidence="2" key="1">
    <citation type="journal article" date="2021" name="Microb. Physiol.">
        <title>Proteogenomic Insights into the Physiology of Marine, Sulfate-Reducing, Filamentous Desulfonema limicola and Desulfonema magnum.</title>
        <authorList>
            <person name="Schnaars V."/>
            <person name="Wohlbrand L."/>
            <person name="Scheve S."/>
            <person name="Hinrichs C."/>
            <person name="Reinhardt R."/>
            <person name="Rabus R."/>
        </authorList>
    </citation>
    <scope>NUCLEOTIDE SEQUENCE</scope>
    <source>
        <strain evidence="2">4be13</strain>
    </source>
</reference>
<keyword evidence="1" id="KW-1133">Transmembrane helix</keyword>